<reference evidence="1 2" key="1">
    <citation type="journal article" date="2018" name="Front. Plant Sci.">
        <title>Red Clover (Trifolium pratense) and Zigzag Clover (T. medium) - A Picture of Genomic Similarities and Differences.</title>
        <authorList>
            <person name="Dluhosova J."/>
            <person name="Istvanek J."/>
            <person name="Nedelnik J."/>
            <person name="Repkova J."/>
        </authorList>
    </citation>
    <scope>NUCLEOTIDE SEQUENCE [LARGE SCALE GENOMIC DNA]</scope>
    <source>
        <strain evidence="2">cv. 10/8</strain>
        <tissue evidence="1">Leaf</tissue>
    </source>
</reference>
<dbReference type="Proteomes" id="UP000265520">
    <property type="component" value="Unassembled WGS sequence"/>
</dbReference>
<dbReference type="EMBL" id="LXQA011052292">
    <property type="protein sequence ID" value="MCI82812.1"/>
    <property type="molecule type" value="Genomic_DNA"/>
</dbReference>
<feature type="non-terminal residue" evidence="1">
    <location>
        <position position="1"/>
    </location>
</feature>
<sequence>VPLEEDYARFHFHWNKWHFLIEPKKFTYKRTDLSPDDVATTTSWWLSWGLSRPTF</sequence>
<keyword evidence="2" id="KW-1185">Reference proteome</keyword>
<dbReference type="AlphaFoldDB" id="A0A392V5T7"/>
<comment type="caution">
    <text evidence="1">The sequence shown here is derived from an EMBL/GenBank/DDBJ whole genome shotgun (WGS) entry which is preliminary data.</text>
</comment>
<evidence type="ECO:0000313" key="2">
    <source>
        <dbReference type="Proteomes" id="UP000265520"/>
    </source>
</evidence>
<proteinExistence type="predicted"/>
<protein>
    <submittedName>
        <fullName evidence="1">Uncharacterized protein</fullName>
    </submittedName>
</protein>
<name>A0A392V5T7_9FABA</name>
<accession>A0A392V5T7</accession>
<organism evidence="1 2">
    <name type="scientific">Trifolium medium</name>
    <dbReference type="NCBI Taxonomy" id="97028"/>
    <lineage>
        <taxon>Eukaryota</taxon>
        <taxon>Viridiplantae</taxon>
        <taxon>Streptophyta</taxon>
        <taxon>Embryophyta</taxon>
        <taxon>Tracheophyta</taxon>
        <taxon>Spermatophyta</taxon>
        <taxon>Magnoliopsida</taxon>
        <taxon>eudicotyledons</taxon>
        <taxon>Gunneridae</taxon>
        <taxon>Pentapetalae</taxon>
        <taxon>rosids</taxon>
        <taxon>fabids</taxon>
        <taxon>Fabales</taxon>
        <taxon>Fabaceae</taxon>
        <taxon>Papilionoideae</taxon>
        <taxon>50 kb inversion clade</taxon>
        <taxon>NPAAA clade</taxon>
        <taxon>Hologalegina</taxon>
        <taxon>IRL clade</taxon>
        <taxon>Trifolieae</taxon>
        <taxon>Trifolium</taxon>
    </lineage>
</organism>
<evidence type="ECO:0000313" key="1">
    <source>
        <dbReference type="EMBL" id="MCI82812.1"/>
    </source>
</evidence>